<organism evidence="1 2">
    <name type="scientific">Vigna mungo</name>
    <name type="common">Black gram</name>
    <name type="synonym">Phaseolus mungo</name>
    <dbReference type="NCBI Taxonomy" id="3915"/>
    <lineage>
        <taxon>Eukaryota</taxon>
        <taxon>Viridiplantae</taxon>
        <taxon>Streptophyta</taxon>
        <taxon>Embryophyta</taxon>
        <taxon>Tracheophyta</taxon>
        <taxon>Spermatophyta</taxon>
        <taxon>Magnoliopsida</taxon>
        <taxon>eudicotyledons</taxon>
        <taxon>Gunneridae</taxon>
        <taxon>Pentapetalae</taxon>
        <taxon>rosids</taxon>
        <taxon>fabids</taxon>
        <taxon>Fabales</taxon>
        <taxon>Fabaceae</taxon>
        <taxon>Papilionoideae</taxon>
        <taxon>50 kb inversion clade</taxon>
        <taxon>NPAAA clade</taxon>
        <taxon>indigoferoid/millettioid clade</taxon>
        <taxon>Phaseoleae</taxon>
        <taxon>Vigna</taxon>
    </lineage>
</organism>
<keyword evidence="2" id="KW-1185">Reference proteome</keyword>
<accession>A0AAQ3N3E1</accession>
<name>A0AAQ3N3E1_VIGMU</name>
<proteinExistence type="predicted"/>
<dbReference type="EMBL" id="CP144694">
    <property type="protein sequence ID" value="WVZ02513.1"/>
    <property type="molecule type" value="Genomic_DNA"/>
</dbReference>
<dbReference type="Proteomes" id="UP001374535">
    <property type="component" value="Chromosome 7"/>
</dbReference>
<protein>
    <submittedName>
        <fullName evidence="1">Uncharacterized protein</fullName>
    </submittedName>
</protein>
<evidence type="ECO:0000313" key="2">
    <source>
        <dbReference type="Proteomes" id="UP001374535"/>
    </source>
</evidence>
<gene>
    <name evidence="1" type="ORF">V8G54_023319</name>
</gene>
<dbReference type="AlphaFoldDB" id="A0AAQ3N3E1"/>
<reference evidence="1 2" key="1">
    <citation type="journal article" date="2023" name="Life. Sci Alliance">
        <title>Evolutionary insights into 3D genome organization and epigenetic landscape of Vigna mungo.</title>
        <authorList>
            <person name="Junaid A."/>
            <person name="Singh B."/>
            <person name="Bhatia S."/>
        </authorList>
    </citation>
    <scope>NUCLEOTIDE SEQUENCE [LARGE SCALE GENOMIC DNA]</scope>
    <source>
        <strain evidence="1">Urdbean</strain>
    </source>
</reference>
<sequence length="137" mass="15642">MGRTIWPGKLPEKLLWEMLRSLREAREASSLGSSPVRLSCEMVRFWSLSNCPISGGRWPKSGTEETLMATTRRSWSHWTPENEQCAESEVENFQSLSESSLALCPFMESFIFSSASMSLKEEHLARRNHTKRNSNSV</sequence>
<evidence type="ECO:0000313" key="1">
    <source>
        <dbReference type="EMBL" id="WVZ02513.1"/>
    </source>
</evidence>